<sequence length="515" mass="56897">MKKNYPKPVVLISMDGVGSAPPGPGNAITQAKTPNLDKYWPLYPHGMLEASGLYVGLPEGTDGNSEVGHTTMGAGKIILQDLPRIDNAVSNKSFYDNVMLNKAFEHATKNNGAIHLVGITGHGLVHGSLEHLFALIELAAQKKFNPDKVFIHCFLDGRDSPPDDGVNVLEEIQAKCLQKRTGIIASMVGRAIAMDRNKNWKRTKKAYDMLTLGTGKVIKDWKKELEVQYKNKVSDEYIEPTLIVEGNTKPHIIQSGDAVIMFNFRPDRAQQITRAFEDESFSGWQRQIIPNLFFTGFTDYKNGFPKNIAFPAEEVTDPLGKILSENGLKQLRLAESEKFPHVTYFFNGGTGKVFENEKWIEVPSPKVATYDLKPEMSQRWITDVLLEKMQTDEFDFMLINFAGPDMVAHTGNIKAAIEAMEVCDECVGRIIEATLAKNGAVVITADHGNIEEMIDVQTGKNDTKHSVNQVPVMIIQNGLPSRELPVGNLADVAPTILSLLGISIPPAMTGRNLLI</sequence>
<evidence type="ECO:0000256" key="8">
    <source>
        <dbReference type="ARBA" id="ARBA00023235"/>
    </source>
</evidence>
<dbReference type="GO" id="GO:0030145">
    <property type="term" value="F:manganese ion binding"/>
    <property type="evidence" value="ECO:0007669"/>
    <property type="project" value="UniProtKB-UniRule"/>
</dbReference>
<dbReference type="InterPro" id="IPR005995">
    <property type="entry name" value="Pgm_bpd_ind"/>
</dbReference>
<comment type="catalytic activity">
    <reaction evidence="1 9">
        <text>(2R)-2-phosphoglycerate = (2R)-3-phosphoglycerate</text>
        <dbReference type="Rhea" id="RHEA:15901"/>
        <dbReference type="ChEBI" id="CHEBI:58272"/>
        <dbReference type="ChEBI" id="CHEBI:58289"/>
        <dbReference type="EC" id="5.4.2.12"/>
    </reaction>
</comment>
<evidence type="ECO:0000313" key="17">
    <source>
        <dbReference type="Proteomes" id="UP000714915"/>
    </source>
</evidence>
<feature type="binding site" evidence="9 13">
    <location>
        <position position="409"/>
    </location>
    <ligand>
        <name>Mn(2+)</name>
        <dbReference type="ChEBI" id="CHEBI:29035"/>
        <label>1</label>
    </ligand>
</feature>
<dbReference type="Proteomes" id="UP000714915">
    <property type="component" value="Unassembled WGS sequence"/>
</dbReference>
<evidence type="ECO:0000256" key="4">
    <source>
        <dbReference type="ARBA" id="ARBA00008819"/>
    </source>
</evidence>
<keyword evidence="8 9" id="KW-0413">Isomerase</keyword>
<organism evidence="16 17">
    <name type="scientific">Candidatus Dojkabacteria bacterium</name>
    <dbReference type="NCBI Taxonomy" id="2099670"/>
    <lineage>
        <taxon>Bacteria</taxon>
        <taxon>Candidatus Dojkabacteria</taxon>
    </lineage>
</organism>
<dbReference type="GO" id="GO:0006096">
    <property type="term" value="P:glycolytic process"/>
    <property type="evidence" value="ECO:0007669"/>
    <property type="project" value="UniProtKB-UniRule"/>
</dbReference>
<dbReference type="InterPro" id="IPR017850">
    <property type="entry name" value="Alkaline_phosphatase_core_sf"/>
</dbReference>
<feature type="binding site" evidence="9 12">
    <location>
        <begin position="158"/>
        <end position="159"/>
    </location>
    <ligand>
        <name>substrate</name>
    </ligand>
</feature>
<comment type="function">
    <text evidence="2 9">Catalyzes the interconversion of 2-phosphoglycerate and 3-phosphoglycerate.</text>
</comment>
<accession>A0A955LAK6</accession>
<keyword evidence="5 9" id="KW-0479">Metal-binding</keyword>
<feature type="binding site" evidence="9 12">
    <location>
        <begin position="265"/>
        <end position="268"/>
    </location>
    <ligand>
        <name>substrate</name>
    </ligand>
</feature>
<evidence type="ECO:0000256" key="1">
    <source>
        <dbReference type="ARBA" id="ARBA00000370"/>
    </source>
</evidence>
<evidence type="ECO:0000256" key="10">
    <source>
        <dbReference type="NCBIfam" id="TIGR01307"/>
    </source>
</evidence>
<reference evidence="16" key="2">
    <citation type="journal article" date="2021" name="Microbiome">
        <title>Successional dynamics and alternative stable states in a saline activated sludge microbial community over 9 years.</title>
        <authorList>
            <person name="Wang Y."/>
            <person name="Ye J."/>
            <person name="Ju F."/>
            <person name="Liu L."/>
            <person name="Boyd J.A."/>
            <person name="Deng Y."/>
            <person name="Parks D.H."/>
            <person name="Jiang X."/>
            <person name="Yin X."/>
            <person name="Woodcroft B.J."/>
            <person name="Tyson G.W."/>
            <person name="Hugenholtz P."/>
            <person name="Polz M.F."/>
            <person name="Zhang T."/>
        </authorList>
    </citation>
    <scope>NUCLEOTIDE SEQUENCE</scope>
    <source>
        <strain evidence="16">HKST-UBA09</strain>
    </source>
</reference>
<dbReference type="SUPFAM" id="SSF53649">
    <property type="entry name" value="Alkaline phosphatase-like"/>
    <property type="match status" value="1"/>
</dbReference>
<keyword evidence="6 9" id="KW-0324">Glycolysis</keyword>
<dbReference type="InterPro" id="IPR011258">
    <property type="entry name" value="BPG-indep_PGM_N"/>
</dbReference>
<comment type="similarity">
    <text evidence="4 9">Belongs to the BPG-independent phosphoglycerate mutase family.</text>
</comment>
<dbReference type="GO" id="GO:0006007">
    <property type="term" value="P:glucose catabolic process"/>
    <property type="evidence" value="ECO:0007669"/>
    <property type="project" value="InterPro"/>
</dbReference>
<evidence type="ECO:0000256" key="5">
    <source>
        <dbReference type="ARBA" id="ARBA00022723"/>
    </source>
</evidence>
<evidence type="ECO:0000256" key="7">
    <source>
        <dbReference type="ARBA" id="ARBA00023211"/>
    </source>
</evidence>
<comment type="caution">
    <text evidence="16">The sequence shown here is derived from an EMBL/GenBank/DDBJ whole genome shotgun (WGS) entry which is preliminary data.</text>
</comment>
<feature type="binding site" evidence="9 13">
    <location>
        <position position="465"/>
    </location>
    <ligand>
        <name>Mn(2+)</name>
        <dbReference type="ChEBI" id="CHEBI:29035"/>
        <label>1</label>
    </ligand>
</feature>
<feature type="binding site" evidence="9 12">
    <location>
        <position position="126"/>
    </location>
    <ligand>
        <name>substrate</name>
    </ligand>
</feature>
<dbReference type="InterPro" id="IPR006124">
    <property type="entry name" value="Metalloenzyme"/>
</dbReference>
<name>A0A955LAK6_9BACT</name>
<evidence type="ECO:0000256" key="3">
    <source>
        <dbReference type="ARBA" id="ARBA00004798"/>
    </source>
</evidence>
<feature type="binding site" evidence="9 13">
    <location>
        <position position="15"/>
    </location>
    <ligand>
        <name>Mn(2+)</name>
        <dbReference type="ChEBI" id="CHEBI:29035"/>
        <label>2</label>
    </ligand>
</feature>
<dbReference type="EC" id="5.4.2.12" evidence="9 10"/>
<dbReference type="PANTHER" id="PTHR31637:SF0">
    <property type="entry name" value="2,3-BISPHOSPHOGLYCERATE-INDEPENDENT PHOSPHOGLYCERATE MUTASE"/>
    <property type="match status" value="1"/>
</dbReference>
<gene>
    <name evidence="9 16" type="primary">gpmI</name>
    <name evidence="16" type="ORF">KC669_00895</name>
</gene>
<evidence type="ECO:0000313" key="16">
    <source>
        <dbReference type="EMBL" id="MCA9386568.1"/>
    </source>
</evidence>
<evidence type="ECO:0000256" key="13">
    <source>
        <dbReference type="PIRSR" id="PIRSR001492-3"/>
    </source>
</evidence>
<feature type="binding site" evidence="9 13">
    <location>
        <position position="65"/>
    </location>
    <ligand>
        <name>Mn(2+)</name>
        <dbReference type="ChEBI" id="CHEBI:29035"/>
        <label>2</label>
    </ligand>
</feature>
<dbReference type="HAMAP" id="MF_01038">
    <property type="entry name" value="GpmI"/>
    <property type="match status" value="1"/>
</dbReference>
<reference evidence="16" key="1">
    <citation type="submission" date="2020-04" db="EMBL/GenBank/DDBJ databases">
        <authorList>
            <person name="Zhang T."/>
        </authorList>
    </citation>
    <scope>NUCLEOTIDE SEQUENCE</scope>
    <source>
        <strain evidence="16">HKST-UBA09</strain>
    </source>
</reference>
<feature type="domain" description="BPG-independent PGAM N-terminal" evidence="15">
    <location>
        <begin position="85"/>
        <end position="301"/>
    </location>
</feature>
<dbReference type="PIRSF" id="PIRSF001492">
    <property type="entry name" value="IPGAM"/>
    <property type="match status" value="1"/>
</dbReference>
<dbReference type="Gene3D" id="3.40.720.10">
    <property type="entry name" value="Alkaline Phosphatase, subunit A"/>
    <property type="match status" value="1"/>
</dbReference>
<feature type="domain" description="Metalloenzyme" evidence="14">
    <location>
        <begin position="7"/>
        <end position="503"/>
    </location>
</feature>
<dbReference type="GO" id="GO:0005829">
    <property type="term" value="C:cytosol"/>
    <property type="evidence" value="ECO:0007669"/>
    <property type="project" value="TreeGrafter"/>
</dbReference>
<protein>
    <recommendedName>
        <fullName evidence="9 10">2,3-bisphosphoglycerate-independent phosphoglycerate mutase</fullName>
        <shortName evidence="9">BPG-independent PGAM</shortName>
        <shortName evidence="9">Phosphoglyceromutase</shortName>
        <shortName evidence="9">iPGM</shortName>
        <ecNumber evidence="9 10">5.4.2.12</ecNumber>
    </recommendedName>
</protein>
<dbReference type="InterPro" id="IPR036646">
    <property type="entry name" value="PGAM_B_sf"/>
</dbReference>
<dbReference type="EMBL" id="JAGQLF010000006">
    <property type="protein sequence ID" value="MCA9386568.1"/>
    <property type="molecule type" value="Genomic_DNA"/>
</dbReference>
<dbReference type="GO" id="GO:0004619">
    <property type="term" value="F:phosphoglycerate mutase activity"/>
    <property type="evidence" value="ECO:0007669"/>
    <property type="project" value="UniProtKB-UniRule"/>
</dbReference>
<evidence type="ECO:0000259" key="15">
    <source>
        <dbReference type="Pfam" id="PF06415"/>
    </source>
</evidence>
<evidence type="ECO:0000256" key="2">
    <source>
        <dbReference type="ARBA" id="ARBA00002315"/>
    </source>
</evidence>
<dbReference type="Pfam" id="PF01676">
    <property type="entry name" value="Metalloenzyme"/>
    <property type="match status" value="1"/>
</dbReference>
<dbReference type="Pfam" id="PF06415">
    <property type="entry name" value="iPGM_N"/>
    <property type="match status" value="1"/>
</dbReference>
<dbReference type="FunFam" id="3.40.1450.10:FF:000002">
    <property type="entry name" value="2,3-bisphosphoglycerate-independent phosphoglycerate mutase"/>
    <property type="match status" value="1"/>
</dbReference>
<comment type="subunit">
    <text evidence="9">Monomer.</text>
</comment>
<evidence type="ECO:0000256" key="9">
    <source>
        <dbReference type="HAMAP-Rule" id="MF_01038"/>
    </source>
</evidence>
<evidence type="ECO:0000256" key="11">
    <source>
        <dbReference type="PIRSR" id="PIRSR001492-1"/>
    </source>
</evidence>
<dbReference type="SUPFAM" id="SSF64158">
    <property type="entry name" value="2,3-Bisphosphoglycerate-independent phosphoglycerate mutase, substrate-binding domain"/>
    <property type="match status" value="1"/>
</dbReference>
<comment type="cofactor">
    <cofactor evidence="9">
        <name>Mn(2+)</name>
        <dbReference type="ChEBI" id="CHEBI:29035"/>
    </cofactor>
    <text evidence="9">Binds 2 manganese ions per subunit.</text>
</comment>
<feature type="binding site" evidence="9 12">
    <location>
        <position position="338"/>
    </location>
    <ligand>
        <name>substrate</name>
    </ligand>
</feature>
<proteinExistence type="inferred from homology"/>
<dbReference type="Gene3D" id="3.40.1450.10">
    <property type="entry name" value="BPG-independent phosphoglycerate mutase, domain B"/>
    <property type="match status" value="1"/>
</dbReference>
<dbReference type="AlphaFoldDB" id="A0A955LAK6"/>
<comment type="pathway">
    <text evidence="3 9">Carbohydrate degradation; glycolysis; pyruvate from D-glyceraldehyde 3-phosphate: step 3/5.</text>
</comment>
<feature type="active site" description="Phosphoserine intermediate" evidence="9 11">
    <location>
        <position position="65"/>
    </location>
</feature>
<evidence type="ECO:0000256" key="6">
    <source>
        <dbReference type="ARBA" id="ARBA00023152"/>
    </source>
</evidence>
<feature type="binding site" evidence="9 13">
    <location>
        <position position="405"/>
    </location>
    <ligand>
        <name>Mn(2+)</name>
        <dbReference type="ChEBI" id="CHEBI:29035"/>
        <label>1</label>
    </ligand>
</feature>
<dbReference type="NCBIfam" id="TIGR01307">
    <property type="entry name" value="pgm_bpd_ind"/>
    <property type="match status" value="1"/>
</dbReference>
<feature type="binding site" evidence="9 13">
    <location>
        <position position="447"/>
    </location>
    <ligand>
        <name>Mn(2+)</name>
        <dbReference type="ChEBI" id="CHEBI:29035"/>
        <label>2</label>
    </ligand>
</feature>
<dbReference type="PANTHER" id="PTHR31637">
    <property type="entry name" value="2,3-BISPHOSPHOGLYCERATE-INDEPENDENT PHOSPHOGLYCERATE MUTASE"/>
    <property type="match status" value="1"/>
</dbReference>
<dbReference type="CDD" id="cd16010">
    <property type="entry name" value="iPGM"/>
    <property type="match status" value="1"/>
</dbReference>
<evidence type="ECO:0000259" key="14">
    <source>
        <dbReference type="Pfam" id="PF01676"/>
    </source>
</evidence>
<feature type="binding site" evidence="9 12">
    <location>
        <position position="196"/>
    </location>
    <ligand>
        <name>substrate</name>
    </ligand>
</feature>
<evidence type="ECO:0000256" key="12">
    <source>
        <dbReference type="PIRSR" id="PIRSR001492-2"/>
    </source>
</evidence>
<feature type="binding site" evidence="9 12">
    <location>
        <position position="190"/>
    </location>
    <ligand>
        <name>substrate</name>
    </ligand>
</feature>
<feature type="binding site" evidence="9 13">
    <location>
        <position position="446"/>
    </location>
    <ligand>
        <name>Mn(2+)</name>
        <dbReference type="ChEBI" id="CHEBI:29035"/>
        <label>2</label>
    </ligand>
</feature>
<keyword evidence="7 9" id="KW-0464">Manganese</keyword>